<proteinExistence type="predicted"/>
<protein>
    <submittedName>
        <fullName evidence="1">Uncharacterized protein</fullName>
    </submittedName>
</protein>
<name>A0A0E0DKW8_9ORYZ</name>
<sequence length="106" mass="11920">MSDCFHPLMQRSFSEQHRVLLGRHTKLIVESVMPDFLHVIPVAHDTVLDGVLEREDTSLGLCLITNIGILLPHSYHNTGVARTANNTREHGPWCIIPGETSLHDEM</sequence>
<dbReference type="Proteomes" id="UP000008021">
    <property type="component" value="Chromosome 5"/>
</dbReference>
<keyword evidence="2" id="KW-1185">Reference proteome</keyword>
<dbReference type="Gramene" id="OMERI05G00590.4">
    <property type="protein sequence ID" value="OMERI05G00590.4"/>
    <property type="gene ID" value="OMERI05G00590"/>
</dbReference>
<dbReference type="EnsemblPlants" id="OMERI05G00590.4">
    <property type="protein sequence ID" value="OMERI05G00590.4"/>
    <property type="gene ID" value="OMERI05G00590"/>
</dbReference>
<dbReference type="AlphaFoldDB" id="A0A0E0DKW8"/>
<accession>A0A0E0DKW8</accession>
<reference evidence="1" key="1">
    <citation type="submission" date="2015-04" db="UniProtKB">
        <authorList>
            <consortium name="EnsemblPlants"/>
        </authorList>
    </citation>
    <scope>IDENTIFICATION</scope>
</reference>
<dbReference type="HOGENOM" id="CLU_2227471_0_0_1"/>
<organism evidence="1">
    <name type="scientific">Oryza meridionalis</name>
    <dbReference type="NCBI Taxonomy" id="40149"/>
    <lineage>
        <taxon>Eukaryota</taxon>
        <taxon>Viridiplantae</taxon>
        <taxon>Streptophyta</taxon>
        <taxon>Embryophyta</taxon>
        <taxon>Tracheophyta</taxon>
        <taxon>Spermatophyta</taxon>
        <taxon>Magnoliopsida</taxon>
        <taxon>Liliopsida</taxon>
        <taxon>Poales</taxon>
        <taxon>Poaceae</taxon>
        <taxon>BOP clade</taxon>
        <taxon>Oryzoideae</taxon>
        <taxon>Oryzeae</taxon>
        <taxon>Oryzinae</taxon>
        <taxon>Oryza</taxon>
    </lineage>
</organism>
<evidence type="ECO:0000313" key="2">
    <source>
        <dbReference type="Proteomes" id="UP000008021"/>
    </source>
</evidence>
<evidence type="ECO:0000313" key="1">
    <source>
        <dbReference type="EnsemblPlants" id="OMERI05G00590.4"/>
    </source>
</evidence>
<reference evidence="1" key="2">
    <citation type="submission" date="2018-05" db="EMBL/GenBank/DDBJ databases">
        <title>OmerRS3 (Oryza meridionalis Reference Sequence Version 3).</title>
        <authorList>
            <person name="Zhang J."/>
            <person name="Kudrna D."/>
            <person name="Lee S."/>
            <person name="Talag J."/>
            <person name="Welchert J."/>
            <person name="Wing R.A."/>
        </authorList>
    </citation>
    <scope>NUCLEOTIDE SEQUENCE [LARGE SCALE GENOMIC DNA]</scope>
    <source>
        <strain evidence="1">cv. OR44</strain>
    </source>
</reference>